<name>E6VQ41_RHOPX</name>
<sequence length="251" mass="28586">MTQAVFCVGSAKSGTHSIVGIFERALRCGHEPEAHLLINRALRGEKLSNECARVFWRTRWQRLNLDLESSQILVYFIDEIVHAFPTARFLFTFRDPASWLVSFINHQLTRSASAEWLAFRHFRFGGAAHSHSRHAQILEELGLFSLDGYLSYWAWHNMTLLNRLPPEATLMISTKRITQSAGDIARFIGVSAHEIGQETHRYKALSSFPVLASIEPGFLQARIDAHCAEVWMRLAPFANQSRLLSSPREPQ</sequence>
<protein>
    <recommendedName>
        <fullName evidence="3">Sulfotransferase</fullName>
    </recommendedName>
</protein>
<dbReference type="SUPFAM" id="SSF52540">
    <property type="entry name" value="P-loop containing nucleoside triphosphate hydrolases"/>
    <property type="match status" value="1"/>
</dbReference>
<evidence type="ECO:0000313" key="2">
    <source>
        <dbReference type="Proteomes" id="UP000001402"/>
    </source>
</evidence>
<accession>E6VQ41</accession>
<dbReference type="EMBL" id="CP002418">
    <property type="protein sequence ID" value="ADU43718.1"/>
    <property type="molecule type" value="Genomic_DNA"/>
</dbReference>
<dbReference type="Pfam" id="PF17784">
    <property type="entry name" value="Sulfotransfer_4"/>
    <property type="match status" value="1"/>
</dbReference>
<dbReference type="KEGG" id="rpx:Rpdx1_2120"/>
<dbReference type="eggNOG" id="ENOG503351Z">
    <property type="taxonomic scope" value="Bacteria"/>
</dbReference>
<proteinExistence type="predicted"/>
<evidence type="ECO:0000313" key="1">
    <source>
        <dbReference type="EMBL" id="ADU43718.1"/>
    </source>
</evidence>
<gene>
    <name evidence="1" type="ordered locus">Rpdx1_2120</name>
</gene>
<reference evidence="1" key="1">
    <citation type="submission" date="2010-12" db="EMBL/GenBank/DDBJ databases">
        <title>Complete sequence of Rhodopseudomonas palustris DX-1.</title>
        <authorList>
            <consortium name="US DOE Joint Genome Institute"/>
            <person name="Lucas S."/>
            <person name="Copeland A."/>
            <person name="Lapidus A."/>
            <person name="Cheng J.-F."/>
            <person name="Goodwin L."/>
            <person name="Pitluck S."/>
            <person name="Misra M."/>
            <person name="Chertkov O."/>
            <person name="Detter J.C."/>
            <person name="Han C."/>
            <person name="Tapia R."/>
            <person name="Land M."/>
            <person name="Hauser L."/>
            <person name="Kyrpides N."/>
            <person name="Ivanova N."/>
            <person name="Ovchinnikova G."/>
            <person name="Logan B."/>
            <person name="Oda Y."/>
            <person name="Harwood C."/>
            <person name="Woyke T."/>
        </authorList>
    </citation>
    <scope>NUCLEOTIDE SEQUENCE [LARGE SCALE GENOMIC DNA]</scope>
    <source>
        <strain evidence="1">DX-1</strain>
    </source>
</reference>
<dbReference type="Gene3D" id="3.40.50.300">
    <property type="entry name" value="P-loop containing nucleotide triphosphate hydrolases"/>
    <property type="match status" value="1"/>
</dbReference>
<evidence type="ECO:0008006" key="3">
    <source>
        <dbReference type="Google" id="ProtNLM"/>
    </source>
</evidence>
<dbReference type="HOGENOM" id="CLU_959560_0_0_5"/>
<dbReference type="Proteomes" id="UP000001402">
    <property type="component" value="Chromosome"/>
</dbReference>
<dbReference type="InterPro" id="IPR027417">
    <property type="entry name" value="P-loop_NTPase"/>
</dbReference>
<dbReference type="InterPro" id="IPR040632">
    <property type="entry name" value="Sulfotransfer_4"/>
</dbReference>
<dbReference type="AlphaFoldDB" id="E6VQ41"/>
<dbReference type="STRING" id="652103.Rpdx1_2120"/>
<dbReference type="OrthoDB" id="9806624at2"/>
<organism evidence="1 2">
    <name type="scientific">Rhodopseudomonas palustris (strain DX-1)</name>
    <dbReference type="NCBI Taxonomy" id="652103"/>
    <lineage>
        <taxon>Bacteria</taxon>
        <taxon>Pseudomonadati</taxon>
        <taxon>Pseudomonadota</taxon>
        <taxon>Alphaproteobacteria</taxon>
        <taxon>Hyphomicrobiales</taxon>
        <taxon>Nitrobacteraceae</taxon>
        <taxon>Rhodopseudomonas</taxon>
    </lineage>
</organism>